<evidence type="ECO:0000313" key="7">
    <source>
        <dbReference type="EMBL" id="SOE51397.1"/>
    </source>
</evidence>
<dbReference type="InterPro" id="IPR050327">
    <property type="entry name" value="Proton-linked_MCT"/>
</dbReference>
<dbReference type="InterPro" id="IPR020846">
    <property type="entry name" value="MFS_dom"/>
</dbReference>
<feature type="transmembrane region" description="Helical" evidence="4">
    <location>
        <begin position="92"/>
        <end position="109"/>
    </location>
</feature>
<protein>
    <submittedName>
        <fullName evidence="6">MFS permease</fullName>
    </submittedName>
</protein>
<dbReference type="RefSeq" id="WP_067750055.1">
    <property type="nucleotide sequence ID" value="NZ_LT907988.1"/>
</dbReference>
<feature type="transmembrane region" description="Helical" evidence="4">
    <location>
        <begin position="148"/>
        <end position="168"/>
    </location>
</feature>
<organism evidence="6 8">
    <name type="scientific">Orrella dioscoreae</name>
    <dbReference type="NCBI Taxonomy" id="1851544"/>
    <lineage>
        <taxon>Bacteria</taxon>
        <taxon>Pseudomonadati</taxon>
        <taxon>Pseudomonadota</taxon>
        <taxon>Betaproteobacteria</taxon>
        <taxon>Burkholderiales</taxon>
        <taxon>Alcaligenaceae</taxon>
        <taxon>Orrella</taxon>
    </lineage>
</organism>
<dbReference type="OrthoDB" id="9793415at2"/>
<dbReference type="EMBL" id="FLRC01000006">
    <property type="protein sequence ID" value="SBT24155.1"/>
    <property type="molecule type" value="Genomic_DNA"/>
</dbReference>
<feature type="transmembrane region" description="Helical" evidence="4">
    <location>
        <begin position="121"/>
        <end position="142"/>
    </location>
</feature>
<sequence>MNTATSTLGIPPSAGFLDKERTIAGPGFNRWLVPPAALAIHLCIGMAYGFSVFWLPLSKAVGGAAPLACPADMSLVAELFTTSCDWKISTMGWMYTLFFVLLGCSAALWGGWLERAGPRKAGVVSAVCWCGGLLISALGVYLHQMWMLWLGSGVIGGIGLGLGYISPVSTLIKWFPDKRGMATGMAIMGFGGGAMIGAPLADVLMRHFATPDSVGVWQTFLAMAIIYFVFMMSGAMGYRVPPTGWKPEGWTPPASQVNNAMITKGHVHVKRVWGIPQFWLVWGVLCLNVTAGIGILGMASPLLQEVFAGRLIDQPQLGFTDLDKGQLAAIAAIAAGFTGLLSLFNIGGRFFWASLSDKLGRKMTYAIFFALGIVLYASIPWTGQMGQLALFVGAFGIILSMYGGGFATVPAYLADLFGTQMVGAIHGRLLTAWSAAGIFGPVLVNYIREYQLSIGVPRAQVYDITMYILAGMLVLGFLCNLAIRPVNPKHFMTDEELAREKALAHERAVASEVRGSGSSTYRTPMALVLFAWAAVGIPLAWGIWVTLQKTAVLFH</sequence>
<feature type="transmembrane region" description="Helical" evidence="4">
    <location>
        <begin position="526"/>
        <end position="547"/>
    </location>
</feature>
<gene>
    <name evidence="6" type="ORF">ODI_02243</name>
    <name evidence="7" type="ORF">ODI_R3412</name>
</gene>
<feature type="transmembrane region" description="Helical" evidence="4">
    <location>
        <begin position="180"/>
        <end position="200"/>
    </location>
</feature>
<feature type="transmembrane region" description="Helical" evidence="4">
    <location>
        <begin position="425"/>
        <end position="444"/>
    </location>
</feature>
<evidence type="ECO:0000313" key="8">
    <source>
        <dbReference type="Proteomes" id="UP000078558"/>
    </source>
</evidence>
<feature type="transmembrane region" description="Helical" evidence="4">
    <location>
        <begin position="220"/>
        <end position="238"/>
    </location>
</feature>
<dbReference type="CDD" id="cd17353">
    <property type="entry name" value="MFS_OFA_like"/>
    <property type="match status" value="1"/>
</dbReference>
<keyword evidence="3 4" id="KW-0472">Membrane</keyword>
<dbReference type="STRING" id="1851544.ODI_02243"/>
<keyword evidence="8" id="KW-1185">Reference proteome</keyword>
<feature type="transmembrane region" description="Helical" evidence="4">
    <location>
        <begin position="31"/>
        <end position="55"/>
    </location>
</feature>
<feature type="transmembrane region" description="Helical" evidence="4">
    <location>
        <begin position="364"/>
        <end position="382"/>
    </location>
</feature>
<dbReference type="SUPFAM" id="SSF103473">
    <property type="entry name" value="MFS general substrate transporter"/>
    <property type="match status" value="1"/>
</dbReference>
<evidence type="ECO:0000256" key="1">
    <source>
        <dbReference type="ARBA" id="ARBA00022692"/>
    </source>
</evidence>
<dbReference type="PANTHER" id="PTHR11360">
    <property type="entry name" value="MONOCARBOXYLATE TRANSPORTER"/>
    <property type="match status" value="1"/>
</dbReference>
<dbReference type="AlphaFoldDB" id="A0A1C3JYB0"/>
<dbReference type="KEGG" id="odi:ODI_R3412"/>
<accession>A0A1C3JYB0</accession>
<reference evidence="7 8" key="2">
    <citation type="submission" date="2017-08" db="EMBL/GenBank/DDBJ databases">
        <authorList>
            <person name="de Groot N.N."/>
        </authorList>
    </citation>
    <scope>NUCLEOTIDE SEQUENCE [LARGE SCALE GENOMIC DNA]</scope>
    <source>
        <strain evidence="7">Orrdi1</strain>
    </source>
</reference>
<feature type="transmembrane region" description="Helical" evidence="4">
    <location>
        <begin position="464"/>
        <end position="483"/>
    </location>
</feature>
<dbReference type="Gene3D" id="1.20.1250.20">
    <property type="entry name" value="MFS general substrate transporter like domains"/>
    <property type="match status" value="2"/>
</dbReference>
<feature type="domain" description="Major facilitator superfamily (MFS) profile" evidence="5">
    <location>
        <begin position="37"/>
        <end position="488"/>
    </location>
</feature>
<dbReference type="PANTHER" id="PTHR11360:SF317">
    <property type="entry name" value="MAJOR FACILITATOR SUPERFAMILY (MFS) PROFILE DOMAIN-CONTAINING PROTEIN-RELATED"/>
    <property type="match status" value="1"/>
</dbReference>
<dbReference type="Proteomes" id="UP000078558">
    <property type="component" value="Chromosome I"/>
</dbReference>
<dbReference type="PROSITE" id="PS50850">
    <property type="entry name" value="MFS"/>
    <property type="match status" value="1"/>
</dbReference>
<evidence type="ECO:0000256" key="4">
    <source>
        <dbReference type="SAM" id="Phobius"/>
    </source>
</evidence>
<proteinExistence type="predicted"/>
<evidence type="ECO:0000256" key="2">
    <source>
        <dbReference type="ARBA" id="ARBA00022989"/>
    </source>
</evidence>
<dbReference type="InterPro" id="IPR011701">
    <property type="entry name" value="MFS"/>
</dbReference>
<dbReference type="Pfam" id="PF07690">
    <property type="entry name" value="MFS_1"/>
    <property type="match status" value="1"/>
</dbReference>
<dbReference type="GO" id="GO:0022857">
    <property type="term" value="F:transmembrane transporter activity"/>
    <property type="evidence" value="ECO:0007669"/>
    <property type="project" value="InterPro"/>
</dbReference>
<feature type="transmembrane region" description="Helical" evidence="4">
    <location>
        <begin position="388"/>
        <end position="413"/>
    </location>
</feature>
<feature type="transmembrane region" description="Helical" evidence="4">
    <location>
        <begin position="327"/>
        <end position="352"/>
    </location>
</feature>
<dbReference type="EMBL" id="LT907988">
    <property type="protein sequence ID" value="SOE51397.1"/>
    <property type="molecule type" value="Genomic_DNA"/>
</dbReference>
<feature type="transmembrane region" description="Helical" evidence="4">
    <location>
        <begin position="278"/>
        <end position="299"/>
    </location>
</feature>
<evidence type="ECO:0000313" key="6">
    <source>
        <dbReference type="EMBL" id="SBT24155.1"/>
    </source>
</evidence>
<dbReference type="InterPro" id="IPR036259">
    <property type="entry name" value="MFS_trans_sf"/>
</dbReference>
<keyword evidence="1 4" id="KW-0812">Transmembrane</keyword>
<evidence type="ECO:0000259" key="5">
    <source>
        <dbReference type="PROSITE" id="PS50850"/>
    </source>
</evidence>
<keyword evidence="2 4" id="KW-1133">Transmembrane helix</keyword>
<evidence type="ECO:0000256" key="3">
    <source>
        <dbReference type="ARBA" id="ARBA00023136"/>
    </source>
</evidence>
<reference evidence="6 8" key="1">
    <citation type="submission" date="2016-06" db="EMBL/GenBank/DDBJ databases">
        <authorList>
            <person name="Kjaerup R.B."/>
            <person name="Dalgaard T.S."/>
            <person name="Juul-Madsen H.R."/>
        </authorList>
    </citation>
    <scope>NUCLEOTIDE SEQUENCE [LARGE SCALE GENOMIC DNA]</scope>
    <source>
        <strain evidence="6">Orrdi1</strain>
    </source>
</reference>
<name>A0A1C3JYB0_9BURK</name>